<evidence type="ECO:0000259" key="5">
    <source>
        <dbReference type="Pfam" id="PF01814"/>
    </source>
</evidence>
<dbReference type="Gene3D" id="1.20.120.520">
    <property type="entry name" value="nmb1532 protein domain like"/>
    <property type="match status" value="1"/>
</dbReference>
<gene>
    <name evidence="6" type="ORF">T472_0214665</name>
</gene>
<evidence type="ECO:0000256" key="4">
    <source>
        <dbReference type="ARBA" id="ARBA00023004"/>
    </source>
</evidence>
<evidence type="ECO:0000313" key="6">
    <source>
        <dbReference type="EMBL" id="ETA79763.1"/>
    </source>
</evidence>
<dbReference type="EMBL" id="AXUN02000198">
    <property type="protein sequence ID" value="ETA79763.1"/>
    <property type="molecule type" value="Genomic_DNA"/>
</dbReference>
<dbReference type="InterPro" id="IPR012312">
    <property type="entry name" value="Hemerythrin-like"/>
</dbReference>
<comment type="subcellular location">
    <subcellularLocation>
        <location evidence="1">Cytoplasm</location>
    </subcellularLocation>
</comment>
<evidence type="ECO:0000313" key="7">
    <source>
        <dbReference type="Proteomes" id="UP000017747"/>
    </source>
</evidence>
<dbReference type="PANTHER" id="PTHR36438">
    <property type="entry name" value="IRON-SULFUR CLUSTER REPAIR PROTEIN YTFE"/>
    <property type="match status" value="1"/>
</dbReference>
<dbReference type="Pfam" id="PF01814">
    <property type="entry name" value="Hemerythrin"/>
    <property type="match status" value="1"/>
</dbReference>
<keyword evidence="7" id="KW-1185">Reference proteome</keyword>
<dbReference type="STRING" id="994573.T472_0214665"/>
<comment type="caution">
    <text evidence="6">The sequence shown here is derived from an EMBL/GenBank/DDBJ whole genome shotgun (WGS) entry which is preliminary data.</text>
</comment>
<dbReference type="GO" id="GO:0005737">
    <property type="term" value="C:cytoplasm"/>
    <property type="evidence" value="ECO:0007669"/>
    <property type="project" value="UniProtKB-SubCell"/>
</dbReference>
<dbReference type="PANTHER" id="PTHR36438:SF1">
    <property type="entry name" value="IRON-SULFUR CLUSTER REPAIR PROTEIN YTFE"/>
    <property type="match status" value="1"/>
</dbReference>
<protein>
    <submittedName>
        <fullName evidence="6">ScdA</fullName>
    </submittedName>
</protein>
<dbReference type="GO" id="GO:0046872">
    <property type="term" value="F:metal ion binding"/>
    <property type="evidence" value="ECO:0007669"/>
    <property type="project" value="UniProtKB-KW"/>
</dbReference>
<dbReference type="InterPro" id="IPR019903">
    <property type="entry name" value="RIC_family"/>
</dbReference>
<evidence type="ECO:0000256" key="3">
    <source>
        <dbReference type="ARBA" id="ARBA00022723"/>
    </source>
</evidence>
<keyword evidence="2" id="KW-0963">Cytoplasm</keyword>
<evidence type="ECO:0000256" key="2">
    <source>
        <dbReference type="ARBA" id="ARBA00022490"/>
    </source>
</evidence>
<dbReference type="PATRIC" id="fig|994573.3.peg.2759"/>
<proteinExistence type="predicted"/>
<evidence type="ECO:0000256" key="1">
    <source>
        <dbReference type="ARBA" id="ARBA00004496"/>
    </source>
</evidence>
<organism evidence="6 7">
    <name type="scientific">Youngiibacter fragilis 232.1</name>
    <dbReference type="NCBI Taxonomy" id="994573"/>
    <lineage>
        <taxon>Bacteria</taxon>
        <taxon>Bacillati</taxon>
        <taxon>Bacillota</taxon>
        <taxon>Clostridia</taxon>
        <taxon>Eubacteriales</taxon>
        <taxon>Clostridiaceae</taxon>
        <taxon>Youngiibacter</taxon>
    </lineage>
</organism>
<accession>V7I1L5</accession>
<dbReference type="Proteomes" id="UP000017747">
    <property type="component" value="Unassembled WGS sequence"/>
</dbReference>
<name>V7I1L5_9CLOT</name>
<keyword evidence="3" id="KW-0479">Metal-binding</keyword>
<reference evidence="6 7" key="1">
    <citation type="journal article" date="2014" name="Genome Announc.">
        <title>Genome Sequence of Youngiibacter fragilis, the Type Strain of the Genus Youngiibacter.</title>
        <authorList>
            <person name="Wawrik C.B."/>
            <person name="Callaghan A.V."/>
            <person name="Stamps B.W."/>
            <person name="Wawrik B."/>
        </authorList>
    </citation>
    <scope>NUCLEOTIDE SEQUENCE [LARGE SCALE GENOMIC DNA]</scope>
    <source>
        <strain evidence="6 7">232.1</strain>
    </source>
</reference>
<dbReference type="AlphaFoldDB" id="V7I1L5"/>
<keyword evidence="4" id="KW-0408">Iron</keyword>
<feature type="domain" description="Hemerythrin-like" evidence="5">
    <location>
        <begin position="87"/>
        <end position="223"/>
    </location>
</feature>
<sequence length="226" mass="26631">MKMEMLSRKISDIVKEDMRLSLFFSGERIDFCCNGFRQLDEVLEEKGEDKEQFSRRLSLFMADLDKKGDRETYFEDMDNVELINLIVNQHHKFTRDVLEELDTYVPMILRAHFDEDPELLLMINRLYGNLRTELLEHLIKEERILFPAMKSGDAEEAKNTIASTEDEHDAAGDILKELRSTTRDFLIPSWSCNTFAAAYHHLEALEQDLFRHIFLENSVLFPRFSQ</sequence>
<dbReference type="eggNOG" id="COG2846">
    <property type="taxonomic scope" value="Bacteria"/>
</dbReference>
<dbReference type="Pfam" id="PF04405">
    <property type="entry name" value="ScdA_N"/>
    <property type="match status" value="1"/>
</dbReference>